<name>A0ACB9SMQ4_HOLOL</name>
<protein>
    <submittedName>
        <fullName evidence="1">Guanyl-nucleotide exchange factor</fullName>
    </submittedName>
</protein>
<proteinExistence type="predicted"/>
<dbReference type="EMBL" id="CM043022">
    <property type="protein sequence ID" value="KAI4455886.1"/>
    <property type="molecule type" value="Genomic_DNA"/>
</dbReference>
<sequence>MSLPGNGIFVVKGEMAILMTAMRRGNRWISHSHQDEDLDPLMKSFQDLKNTLNKIEDLRLVEPMVFLGPFLEVIKSDDTTGPVTNLALSAVNKFLSYGIIDATHSSVPSTVKSIADAVTHARFVGTDQSSDSVVLMKILQVLRTLTLSPEGSTLTNENLCEIMLSCFKICFEARLSELLRKTAELYLKDMVQLVFMRLPQFPDAFPANIKQFRMRPGAIEQTRTKRKSRSSFRSKNKPILDKSSQHEKRSDDDVQSLTNNEPNQNLRINQQSPHPSSTSVTSSTNIVDMQGSISQSQINENQISLNIEGEKNENSEQNDGIEANIKDPAADGQDSSNVDVSIESTEPVEIIDHETIDIEKIEADSSKLNEMNSLDSNDLSIENTLNNQEYVNPRGIRFTPQSQEDLVLMPYGIASVRELFRFLISLCNPMDKQNTDVMIHLGLSLLTVALEVGADSIGKYSSLLSLVKDDLCRNLFSLLNTERISMFAADLQLSFLMFESLRTHLKFQLECYLTKLIEIIVSDSVKATYEHKEIALDNILQMWRIPGLVTELYLNYDCNLYCTNLYEDITKLLAKTAFPVTAGIYNTHLLSLDALLTVIESIENNCSKKINLKTELDNSIKTGENSLENITNILEKHPRQKISDKIPTREELLETKSIKKWLPMGTEHFNIKPKKGIQFLQEHGVLKHDHDPHEIVQFLRENPALDKRMIGDYISSRNNPQVLEAFVNMFDFTDMRIDEALRLYLETFRLPGEAPLISLLMEHFADRWHKCNGEPFADSDAAFTLAFAIIMLNVDQHNHNAKKQNTPMSAEAFKKNLKKVNGGNDFDQDILEEIYNSIKNEEIVMPAEHTGTVKENYLWKVLLRRGASRDGIYTHVCDGTFDYDLFALIFAPVLSALTFVFDRSEDPNIYKRALQGFERCACISSNFGITANLDMLILTLCKFTLLHNQGKQSNLPILLGQNIKAQLCLKTVFILVHQYGDNVREGWKNIFDLILTLYSINFLPKTFIEVEDFIEPSGKVTLVYKDVQALQKQESGLFSSLYSYMVSSENLSKIPTPEDEEYIASAKNCLKICNLEQLVADSKFLHEDSLLEMVKALIELSRGPDIQKSLGYVYNESVAVFFLELLLRIVIQNSKLTFFRDRVMKIWQTVREHLYILVMNASHCDYQFLLERSVIGLLRLAIRLMRNEEMSPIVLQSLRLLLLLKSSTLYRISRQISFGLYELLKTSAQNIHTSTDWSIIFTLLECVGAGAQPPKPITDESQLDPGARSEGEGPVSSEEESSITDRGYTSDSELTKSPKHSSRSQSPIILPITTPPQHTTNTGGWILVGNEGEIQPVVGRTPPATSYSLALERNLGPHDKSGLVKCCESLAFLVRDVAHITPYNFDDCVHCIRTFVEASLHESKRSRKNSKRDSRSRRKPTRRRETKPTHRSPVSSLDEETDSEEDDSPSGYHQVCIQLLDLMHTLHTRTAQIFRWWAEEGGELTQEVSLWTQGWCPLLQGIARLCCDTRKQVRINAISYLQRALLVHDLQMLTAPEWEACFQRVLFPLLSQLLEQNSKDPVTMEEFRIRAATVLSKVFLHHLTPLLSLNTFGKLWLTILDYMDKYMHAEGSDLLYEAIPESLKNMLLVMESAKVFEGPDGPNILWAQTWDRINKFLPQMKEELFKEREVLREADNLNHHIPTMTPPDKQPLLEEQKKQQVNNIKVTQHNIENATRSSIILQPLTSQHTINSPLFAHLGQMVSTPIGPPTSEVPTNTCNAQLSPSKISVTTTNLPSIQPVPIISTAIPSLPSYQPTIPLSQNILTNVPNTQGHTFPVLYSSPLQFVTTSEVQPASLYSDYMQNPYNFNNIQPGEVPIRSTPNIVLSDNQLNVQNVNIVQNIVSTTGETQDLTNNASVDLNKNLDTDNKDEHQNIFQSSNYFCNDQNIVAPPGMEFLYGSEQRKLSIGQNVNIPISTTPTTN</sequence>
<dbReference type="Proteomes" id="UP001056778">
    <property type="component" value="Chromosome 8"/>
</dbReference>
<keyword evidence="2" id="KW-1185">Reference proteome</keyword>
<organism evidence="1 2">
    <name type="scientific">Holotrichia oblita</name>
    <name type="common">Chafer beetle</name>
    <dbReference type="NCBI Taxonomy" id="644536"/>
    <lineage>
        <taxon>Eukaryota</taxon>
        <taxon>Metazoa</taxon>
        <taxon>Ecdysozoa</taxon>
        <taxon>Arthropoda</taxon>
        <taxon>Hexapoda</taxon>
        <taxon>Insecta</taxon>
        <taxon>Pterygota</taxon>
        <taxon>Neoptera</taxon>
        <taxon>Endopterygota</taxon>
        <taxon>Coleoptera</taxon>
        <taxon>Polyphaga</taxon>
        <taxon>Scarabaeiformia</taxon>
        <taxon>Scarabaeidae</taxon>
        <taxon>Melolonthinae</taxon>
        <taxon>Holotrichia</taxon>
    </lineage>
</organism>
<gene>
    <name evidence="1" type="ORF">MML48_8g00001089</name>
</gene>
<reference evidence="1" key="1">
    <citation type="submission" date="2022-04" db="EMBL/GenBank/DDBJ databases">
        <title>Chromosome-scale genome assembly of Holotrichia oblita Faldermann.</title>
        <authorList>
            <person name="Rongchong L."/>
        </authorList>
    </citation>
    <scope>NUCLEOTIDE SEQUENCE</scope>
    <source>
        <strain evidence="1">81SQS9</strain>
    </source>
</reference>
<accession>A0ACB9SMQ4</accession>
<evidence type="ECO:0000313" key="2">
    <source>
        <dbReference type="Proteomes" id="UP001056778"/>
    </source>
</evidence>
<comment type="caution">
    <text evidence="1">The sequence shown here is derived from an EMBL/GenBank/DDBJ whole genome shotgun (WGS) entry which is preliminary data.</text>
</comment>
<evidence type="ECO:0000313" key="1">
    <source>
        <dbReference type="EMBL" id="KAI4455886.1"/>
    </source>
</evidence>